<dbReference type="SUPFAM" id="SSF51735">
    <property type="entry name" value="NAD(P)-binding Rossmann-fold domains"/>
    <property type="match status" value="1"/>
</dbReference>
<evidence type="ECO:0000259" key="3">
    <source>
        <dbReference type="Pfam" id="PF01370"/>
    </source>
</evidence>
<reference evidence="4 5" key="1">
    <citation type="submission" date="2024-03" db="EMBL/GenBank/DDBJ databases">
        <authorList>
            <person name="Gkanogiannis A."/>
            <person name="Becerra Lopez-Lavalle L."/>
        </authorList>
    </citation>
    <scope>NUCLEOTIDE SEQUENCE [LARGE SCALE GENOMIC DNA]</scope>
</reference>
<dbReference type="InterPro" id="IPR036291">
    <property type="entry name" value="NAD(P)-bd_dom_sf"/>
</dbReference>
<evidence type="ECO:0000313" key="5">
    <source>
        <dbReference type="Proteomes" id="UP001642487"/>
    </source>
</evidence>
<keyword evidence="1" id="KW-0521">NADP</keyword>
<dbReference type="EMBL" id="OZ021743">
    <property type="protein sequence ID" value="CAK9328511.1"/>
    <property type="molecule type" value="Genomic_DNA"/>
</dbReference>
<evidence type="ECO:0000256" key="1">
    <source>
        <dbReference type="ARBA" id="ARBA00022857"/>
    </source>
</evidence>
<gene>
    <name evidence="4" type="ORF">CITCOLO1_LOCUS20929</name>
</gene>
<dbReference type="PANTHER" id="PTHR10366">
    <property type="entry name" value="NAD DEPENDENT EPIMERASE/DEHYDRATASE"/>
    <property type="match status" value="1"/>
</dbReference>
<evidence type="ECO:0000313" key="4">
    <source>
        <dbReference type="EMBL" id="CAK9328511.1"/>
    </source>
</evidence>
<keyword evidence="2" id="KW-0560">Oxidoreductase</keyword>
<proteinExistence type="predicted"/>
<dbReference type="InterPro" id="IPR050425">
    <property type="entry name" value="NAD(P)_dehydrat-like"/>
</dbReference>
<dbReference type="Pfam" id="PF01370">
    <property type="entry name" value="Epimerase"/>
    <property type="match status" value="1"/>
</dbReference>
<evidence type="ECO:0000256" key="2">
    <source>
        <dbReference type="ARBA" id="ARBA00023002"/>
    </source>
</evidence>
<dbReference type="InterPro" id="IPR001509">
    <property type="entry name" value="Epimerase_deHydtase"/>
</dbReference>
<accession>A0ABP0Z9Y7</accession>
<dbReference type="Proteomes" id="UP001642487">
    <property type="component" value="Chromosome 9"/>
</dbReference>
<keyword evidence="5" id="KW-1185">Reference proteome</keyword>
<organism evidence="4 5">
    <name type="scientific">Citrullus colocynthis</name>
    <name type="common">colocynth</name>
    <dbReference type="NCBI Taxonomy" id="252529"/>
    <lineage>
        <taxon>Eukaryota</taxon>
        <taxon>Viridiplantae</taxon>
        <taxon>Streptophyta</taxon>
        <taxon>Embryophyta</taxon>
        <taxon>Tracheophyta</taxon>
        <taxon>Spermatophyta</taxon>
        <taxon>Magnoliopsida</taxon>
        <taxon>eudicotyledons</taxon>
        <taxon>Gunneridae</taxon>
        <taxon>Pentapetalae</taxon>
        <taxon>rosids</taxon>
        <taxon>fabids</taxon>
        <taxon>Cucurbitales</taxon>
        <taxon>Cucurbitaceae</taxon>
        <taxon>Benincaseae</taxon>
        <taxon>Citrullus</taxon>
    </lineage>
</organism>
<feature type="domain" description="NAD-dependent epimerase/dehydratase" evidence="3">
    <location>
        <begin position="9"/>
        <end position="252"/>
    </location>
</feature>
<sequence>MEGGVKGKVCVTGGTGFIGSWLVKRLLEDGYSVTTTVRPDPEKRRDCSFLKNLPGASKNLQIYNADLKEADSFGAAIEGCIGVFHVATPVDFEDKEDVEVVIKRTMDGTLGILKACLNSRTVRRVVYTSSASAIQFNNNSKKVEFLDESYWSEIDYINNIVAMGRSYPISKTLTEQAVLEFSKQYGLEVVTVVPTFVVGPFICPKLPGSVRTTLALILGNEAEYGVILRTSMVHVDDVARAHIFLFEHPNANGRYICSSHIITLEDLAKFLSAKYQEFQIPSLPALKDVKGHLFTDVSSKKLLDTGFQYNYGIDEMFDGAIQSCKEKGYL</sequence>
<protein>
    <recommendedName>
        <fullName evidence="3">NAD-dependent epimerase/dehydratase domain-containing protein</fullName>
    </recommendedName>
</protein>
<name>A0ABP0Z9Y7_9ROSI</name>
<dbReference type="Gene3D" id="3.40.50.720">
    <property type="entry name" value="NAD(P)-binding Rossmann-like Domain"/>
    <property type="match status" value="1"/>
</dbReference>
<dbReference type="PANTHER" id="PTHR10366:SF563">
    <property type="entry name" value="CINNAMOYL-COA REDUCTASE 16"/>
    <property type="match status" value="1"/>
</dbReference>
<dbReference type="CDD" id="cd08958">
    <property type="entry name" value="FR_SDR_e"/>
    <property type="match status" value="1"/>
</dbReference>